<accession>A0A915IA25</accession>
<dbReference type="Proteomes" id="UP000887565">
    <property type="component" value="Unplaced"/>
</dbReference>
<dbReference type="WBParaSite" id="nRc.2.0.1.t10623-RA">
    <property type="protein sequence ID" value="nRc.2.0.1.t10623-RA"/>
    <property type="gene ID" value="nRc.2.0.1.g10623"/>
</dbReference>
<evidence type="ECO:0000256" key="1">
    <source>
        <dbReference type="SAM" id="MobiDB-lite"/>
    </source>
</evidence>
<organism evidence="2 3">
    <name type="scientific">Romanomermis culicivorax</name>
    <name type="common">Nematode worm</name>
    <dbReference type="NCBI Taxonomy" id="13658"/>
    <lineage>
        <taxon>Eukaryota</taxon>
        <taxon>Metazoa</taxon>
        <taxon>Ecdysozoa</taxon>
        <taxon>Nematoda</taxon>
        <taxon>Enoplea</taxon>
        <taxon>Dorylaimia</taxon>
        <taxon>Mermithida</taxon>
        <taxon>Mermithoidea</taxon>
        <taxon>Mermithidae</taxon>
        <taxon>Romanomermis</taxon>
    </lineage>
</organism>
<name>A0A915IA25_ROMCU</name>
<feature type="compositionally biased region" description="Gly residues" evidence="1">
    <location>
        <begin position="77"/>
        <end position="86"/>
    </location>
</feature>
<protein>
    <submittedName>
        <fullName evidence="3">Uncharacterized protein</fullName>
    </submittedName>
</protein>
<feature type="region of interest" description="Disordered" evidence="1">
    <location>
        <begin position="46"/>
        <end position="86"/>
    </location>
</feature>
<evidence type="ECO:0000313" key="2">
    <source>
        <dbReference type="Proteomes" id="UP000887565"/>
    </source>
</evidence>
<keyword evidence="2" id="KW-1185">Reference proteome</keyword>
<reference evidence="3" key="1">
    <citation type="submission" date="2022-11" db="UniProtKB">
        <authorList>
            <consortium name="WormBaseParasite"/>
        </authorList>
    </citation>
    <scope>IDENTIFICATION</scope>
</reference>
<sequence>MNMKDKLFVYIQIVYLDRERSRDDRLRRSRSPECLVVDDDVDSSLGAETRRRSSRSSRMVAAEDIVVEQPPDESKPGGKGSAGAVGAGTGGGGGAAALTAADSSLEFVRNFRLHSFDSTNFKTAVYVPILQDCSVVFSPVVILDNFSGLEEGVGASESRCKNVFIGAELMSRLTDNRVDHVQARQFIFGFTLNSRTDFVNCTILALDTGGFESYKEAS</sequence>
<evidence type="ECO:0000313" key="3">
    <source>
        <dbReference type="WBParaSite" id="nRc.2.0.1.t10623-RA"/>
    </source>
</evidence>
<dbReference type="AlphaFoldDB" id="A0A915IA25"/>
<proteinExistence type="predicted"/>